<dbReference type="Gene3D" id="1.20.120.140">
    <property type="entry name" value="Signal recognition particle SRP54, nucleotide-binding domain"/>
    <property type="match status" value="1"/>
</dbReference>
<name>A0A8R7UHC9_TRIUA</name>
<reference evidence="2" key="3">
    <citation type="submission" date="2022-06" db="UniProtKB">
        <authorList>
            <consortium name="EnsemblPlants"/>
        </authorList>
    </citation>
    <scope>IDENTIFICATION</scope>
</reference>
<protein>
    <recommendedName>
        <fullName evidence="4">Signal recognition particle 54 kDa protein 2</fullName>
    </recommendedName>
</protein>
<dbReference type="GO" id="GO:0006616">
    <property type="term" value="P:SRP-dependent cotranslational protein targeting to membrane, translocation"/>
    <property type="evidence" value="ECO:0007669"/>
    <property type="project" value="TreeGrafter"/>
</dbReference>
<organism evidence="2 3">
    <name type="scientific">Triticum urartu</name>
    <name type="common">Red wild einkorn</name>
    <name type="synonym">Crithodium urartu</name>
    <dbReference type="NCBI Taxonomy" id="4572"/>
    <lineage>
        <taxon>Eukaryota</taxon>
        <taxon>Viridiplantae</taxon>
        <taxon>Streptophyta</taxon>
        <taxon>Embryophyta</taxon>
        <taxon>Tracheophyta</taxon>
        <taxon>Spermatophyta</taxon>
        <taxon>Magnoliopsida</taxon>
        <taxon>Liliopsida</taxon>
        <taxon>Poales</taxon>
        <taxon>Poaceae</taxon>
        <taxon>BOP clade</taxon>
        <taxon>Pooideae</taxon>
        <taxon>Triticodae</taxon>
        <taxon>Triticeae</taxon>
        <taxon>Triticinae</taxon>
        <taxon>Triticum</taxon>
    </lineage>
</organism>
<reference evidence="2" key="2">
    <citation type="submission" date="2018-03" db="EMBL/GenBank/DDBJ databases">
        <title>The Triticum urartu genome reveals the dynamic nature of wheat genome evolution.</title>
        <authorList>
            <person name="Ling H."/>
            <person name="Ma B."/>
            <person name="Shi X."/>
            <person name="Liu H."/>
            <person name="Dong L."/>
            <person name="Sun H."/>
            <person name="Cao Y."/>
            <person name="Gao Q."/>
            <person name="Zheng S."/>
            <person name="Li Y."/>
            <person name="Yu Y."/>
            <person name="Du H."/>
            <person name="Qi M."/>
            <person name="Li Y."/>
            <person name="Yu H."/>
            <person name="Cui Y."/>
            <person name="Wang N."/>
            <person name="Chen C."/>
            <person name="Wu H."/>
            <person name="Zhao Y."/>
            <person name="Zhang J."/>
            <person name="Li Y."/>
            <person name="Zhou W."/>
            <person name="Zhang B."/>
            <person name="Hu W."/>
            <person name="Eijk M."/>
            <person name="Tang J."/>
            <person name="Witsenboer H."/>
            <person name="Zhao S."/>
            <person name="Li Z."/>
            <person name="Zhang A."/>
            <person name="Wang D."/>
            <person name="Liang C."/>
        </authorList>
    </citation>
    <scope>NUCLEOTIDE SEQUENCE [LARGE SCALE GENOMIC DNA]</scope>
    <source>
        <strain evidence="2">cv. G1812</strain>
    </source>
</reference>
<dbReference type="GO" id="GO:0003924">
    <property type="term" value="F:GTPase activity"/>
    <property type="evidence" value="ECO:0007669"/>
    <property type="project" value="InterPro"/>
</dbReference>
<proteinExistence type="predicted"/>
<feature type="region of interest" description="Disordered" evidence="1">
    <location>
        <begin position="108"/>
        <end position="132"/>
    </location>
</feature>
<dbReference type="InterPro" id="IPR022941">
    <property type="entry name" value="SRP54"/>
</dbReference>
<dbReference type="GO" id="GO:0030942">
    <property type="term" value="F:endoplasmic reticulum signal peptide binding"/>
    <property type="evidence" value="ECO:0007669"/>
    <property type="project" value="TreeGrafter"/>
</dbReference>
<dbReference type="InterPro" id="IPR036225">
    <property type="entry name" value="SRP/SRP_N"/>
</dbReference>
<dbReference type="GO" id="GO:0005525">
    <property type="term" value="F:GTP binding"/>
    <property type="evidence" value="ECO:0007669"/>
    <property type="project" value="InterPro"/>
</dbReference>
<dbReference type="AlphaFoldDB" id="A0A8R7UHC9"/>
<dbReference type="GO" id="GO:0005829">
    <property type="term" value="C:cytosol"/>
    <property type="evidence" value="ECO:0007669"/>
    <property type="project" value="TreeGrafter"/>
</dbReference>
<dbReference type="Gramene" id="TuG1812G0500003236.01.T01">
    <property type="protein sequence ID" value="TuG1812G0500003236.01.T01"/>
    <property type="gene ID" value="TuG1812G0500003236.01"/>
</dbReference>
<dbReference type="PANTHER" id="PTHR11564">
    <property type="entry name" value="SIGNAL RECOGNITION PARTICLE 54K PROTEIN SRP54"/>
    <property type="match status" value="1"/>
</dbReference>
<evidence type="ECO:0008006" key="4">
    <source>
        <dbReference type="Google" id="ProtNLM"/>
    </source>
</evidence>
<evidence type="ECO:0000313" key="2">
    <source>
        <dbReference type="EnsemblPlants" id="TuG1812G0500003237.01.T01"/>
    </source>
</evidence>
<dbReference type="SUPFAM" id="SSF47364">
    <property type="entry name" value="Domain of the SRP/SRP receptor G-proteins"/>
    <property type="match status" value="1"/>
</dbReference>
<dbReference type="GO" id="GO:0008312">
    <property type="term" value="F:7S RNA binding"/>
    <property type="evidence" value="ECO:0007669"/>
    <property type="project" value="TreeGrafter"/>
</dbReference>
<dbReference type="EnsemblPlants" id="TuG1812G0500003237.01.T01">
    <property type="protein sequence ID" value="TuG1812G0500003237.01.T01"/>
    <property type="gene ID" value="TuG1812G0500003237.01"/>
</dbReference>
<accession>A0A8R7UHC9</accession>
<keyword evidence="3" id="KW-1185">Reference proteome</keyword>
<evidence type="ECO:0000256" key="1">
    <source>
        <dbReference type="SAM" id="MobiDB-lite"/>
    </source>
</evidence>
<dbReference type="InterPro" id="IPR042101">
    <property type="entry name" value="SRP54_N_sf"/>
</dbReference>
<dbReference type="Gramene" id="TuG1812G0500003237.01.T01">
    <property type="protein sequence ID" value="TuG1812G0500003237.01.T01"/>
    <property type="gene ID" value="TuG1812G0500003237.01"/>
</dbReference>
<sequence>MVLAQLGRSISRALARMGNATVIDEKVLGECLNEISPALLQSGIRKIVNLETLAAGTNKLCIIQQAVFTELCNMLDPGKPVFTPKKGKPNVVMFVGLQDVLGEDGHWSVGEEQPCPARGGGGGPPELDDDTATGTSKLCCFATE</sequence>
<dbReference type="PANTHER" id="PTHR11564:SF5">
    <property type="entry name" value="SIGNAL RECOGNITION PARTICLE SUBUNIT SRP54"/>
    <property type="match status" value="1"/>
</dbReference>
<reference evidence="3" key="1">
    <citation type="journal article" date="2013" name="Nature">
        <title>Draft genome of the wheat A-genome progenitor Triticum urartu.</title>
        <authorList>
            <person name="Ling H.Q."/>
            <person name="Zhao S."/>
            <person name="Liu D."/>
            <person name="Wang J."/>
            <person name="Sun H."/>
            <person name="Zhang C."/>
            <person name="Fan H."/>
            <person name="Li D."/>
            <person name="Dong L."/>
            <person name="Tao Y."/>
            <person name="Gao C."/>
            <person name="Wu H."/>
            <person name="Li Y."/>
            <person name="Cui Y."/>
            <person name="Guo X."/>
            <person name="Zheng S."/>
            <person name="Wang B."/>
            <person name="Yu K."/>
            <person name="Liang Q."/>
            <person name="Yang W."/>
            <person name="Lou X."/>
            <person name="Chen J."/>
            <person name="Feng M."/>
            <person name="Jian J."/>
            <person name="Zhang X."/>
            <person name="Luo G."/>
            <person name="Jiang Y."/>
            <person name="Liu J."/>
            <person name="Wang Z."/>
            <person name="Sha Y."/>
            <person name="Zhang B."/>
            <person name="Wu H."/>
            <person name="Tang D."/>
            <person name="Shen Q."/>
            <person name="Xue P."/>
            <person name="Zou S."/>
            <person name="Wang X."/>
            <person name="Liu X."/>
            <person name="Wang F."/>
            <person name="Yang Y."/>
            <person name="An X."/>
            <person name="Dong Z."/>
            <person name="Zhang K."/>
            <person name="Zhang X."/>
            <person name="Luo M.C."/>
            <person name="Dvorak J."/>
            <person name="Tong Y."/>
            <person name="Wang J."/>
            <person name="Yang H."/>
            <person name="Li Z."/>
            <person name="Wang D."/>
            <person name="Zhang A."/>
            <person name="Wang J."/>
        </authorList>
    </citation>
    <scope>NUCLEOTIDE SEQUENCE</scope>
    <source>
        <strain evidence="3">cv. G1812</strain>
    </source>
</reference>
<dbReference type="Proteomes" id="UP000015106">
    <property type="component" value="Chromosome 5"/>
</dbReference>
<evidence type="ECO:0000313" key="3">
    <source>
        <dbReference type="Proteomes" id="UP000015106"/>
    </source>
</evidence>
<dbReference type="GO" id="GO:0005786">
    <property type="term" value="C:signal recognition particle, endoplasmic reticulum targeting"/>
    <property type="evidence" value="ECO:0007669"/>
    <property type="project" value="TreeGrafter"/>
</dbReference>
<dbReference type="EnsemblPlants" id="TuG1812G0500003236.01.T01">
    <property type="protein sequence ID" value="TuG1812G0500003236.01.T01"/>
    <property type="gene ID" value="TuG1812G0500003236.01"/>
</dbReference>